<sequence length="103" mass="11434">MKLATSAIDATPAAETTGRAKRSPSASMRAFATRMVFSAALMMTAMTSVGCFLPIYSARPERRVQQLLYTSENLRAMVDEWERFWQLDAPSHLTPIRTHGGVL</sequence>
<dbReference type="AlphaFoldDB" id="A0A5C5X805"/>
<name>A0A5C5X805_9BACT</name>
<dbReference type="EMBL" id="SJPK01000011">
    <property type="protein sequence ID" value="TWT59196.1"/>
    <property type="molecule type" value="Genomic_DNA"/>
</dbReference>
<evidence type="ECO:0000313" key="3">
    <source>
        <dbReference type="EMBL" id="TWT59196.1"/>
    </source>
</evidence>
<reference evidence="3 4" key="1">
    <citation type="submission" date="2019-02" db="EMBL/GenBank/DDBJ databases">
        <title>Deep-cultivation of Planctomycetes and their phenomic and genomic characterization uncovers novel biology.</title>
        <authorList>
            <person name="Wiegand S."/>
            <person name="Jogler M."/>
            <person name="Boedeker C."/>
            <person name="Pinto D."/>
            <person name="Vollmers J."/>
            <person name="Rivas-Marin E."/>
            <person name="Kohn T."/>
            <person name="Peeters S.H."/>
            <person name="Heuer A."/>
            <person name="Rast P."/>
            <person name="Oberbeckmann S."/>
            <person name="Bunk B."/>
            <person name="Jeske O."/>
            <person name="Meyerdierks A."/>
            <person name="Storesund J.E."/>
            <person name="Kallscheuer N."/>
            <person name="Luecker S."/>
            <person name="Lage O.M."/>
            <person name="Pohl T."/>
            <person name="Merkel B.J."/>
            <person name="Hornburger P."/>
            <person name="Mueller R.-W."/>
            <person name="Bruemmer F."/>
            <person name="Labrenz M."/>
            <person name="Spormann A.M."/>
            <person name="Op Den Camp H."/>
            <person name="Overmann J."/>
            <person name="Amann R."/>
            <person name="Jetten M.S.M."/>
            <person name="Mascher T."/>
            <person name="Medema M.H."/>
            <person name="Devos D.P."/>
            <person name="Kaster A.-K."/>
            <person name="Ovreas L."/>
            <person name="Rohde M."/>
            <person name="Galperin M.Y."/>
            <person name="Jogler C."/>
        </authorList>
    </citation>
    <scope>NUCLEOTIDE SEQUENCE [LARGE SCALE GENOMIC DNA]</scope>
    <source>
        <strain evidence="3 4">CA85</strain>
    </source>
</reference>
<keyword evidence="2" id="KW-0472">Membrane</keyword>
<evidence type="ECO:0000256" key="2">
    <source>
        <dbReference type="SAM" id="Phobius"/>
    </source>
</evidence>
<protein>
    <submittedName>
        <fullName evidence="3">Uncharacterized protein</fullName>
    </submittedName>
</protein>
<dbReference type="OrthoDB" id="285838at2"/>
<keyword evidence="4" id="KW-1185">Reference proteome</keyword>
<feature type="region of interest" description="Disordered" evidence="1">
    <location>
        <begin position="1"/>
        <end position="25"/>
    </location>
</feature>
<evidence type="ECO:0000256" key="1">
    <source>
        <dbReference type="SAM" id="MobiDB-lite"/>
    </source>
</evidence>
<keyword evidence="2" id="KW-0812">Transmembrane</keyword>
<dbReference type="Proteomes" id="UP000318053">
    <property type="component" value="Unassembled WGS sequence"/>
</dbReference>
<comment type="caution">
    <text evidence="3">The sequence shown here is derived from an EMBL/GenBank/DDBJ whole genome shotgun (WGS) entry which is preliminary data.</text>
</comment>
<evidence type="ECO:0000313" key="4">
    <source>
        <dbReference type="Proteomes" id="UP000318053"/>
    </source>
</evidence>
<gene>
    <name evidence="3" type="ORF">CA85_38920</name>
</gene>
<accession>A0A5C5X805</accession>
<proteinExistence type="predicted"/>
<keyword evidence="2" id="KW-1133">Transmembrane helix</keyword>
<organism evidence="3 4">
    <name type="scientific">Allorhodopirellula solitaria</name>
    <dbReference type="NCBI Taxonomy" id="2527987"/>
    <lineage>
        <taxon>Bacteria</taxon>
        <taxon>Pseudomonadati</taxon>
        <taxon>Planctomycetota</taxon>
        <taxon>Planctomycetia</taxon>
        <taxon>Pirellulales</taxon>
        <taxon>Pirellulaceae</taxon>
        <taxon>Allorhodopirellula</taxon>
    </lineage>
</organism>
<feature type="transmembrane region" description="Helical" evidence="2">
    <location>
        <begin position="35"/>
        <end position="56"/>
    </location>
</feature>